<evidence type="ECO:0000256" key="9">
    <source>
        <dbReference type="ARBA" id="ARBA00051245"/>
    </source>
</evidence>
<accession>A0AAP2CES5</accession>
<name>A0AAP2CES5_9BACT</name>
<feature type="coiled-coil region" evidence="10">
    <location>
        <begin position="399"/>
        <end position="437"/>
    </location>
</feature>
<dbReference type="InterPro" id="IPR032807">
    <property type="entry name" value="GNVR"/>
</dbReference>
<gene>
    <name evidence="14" type="ORF">KI659_04045</name>
</gene>
<dbReference type="GO" id="GO:0005886">
    <property type="term" value="C:plasma membrane"/>
    <property type="evidence" value="ECO:0007669"/>
    <property type="project" value="TreeGrafter"/>
</dbReference>
<dbReference type="GO" id="GO:0005524">
    <property type="term" value="F:ATP binding"/>
    <property type="evidence" value="ECO:0007669"/>
    <property type="project" value="UniProtKB-KW"/>
</dbReference>
<dbReference type="PANTHER" id="PTHR32309">
    <property type="entry name" value="TYROSINE-PROTEIN KINASE"/>
    <property type="match status" value="1"/>
</dbReference>
<evidence type="ECO:0000256" key="10">
    <source>
        <dbReference type="SAM" id="Coils"/>
    </source>
</evidence>
<keyword evidence="7" id="KW-0067">ATP-binding</keyword>
<dbReference type="Gene3D" id="3.40.50.300">
    <property type="entry name" value="P-loop containing nucleotide triphosphate hydrolases"/>
    <property type="match status" value="1"/>
</dbReference>
<organism evidence="14 15">
    <name type="scientific">Litoribacter ruber</name>
    <dbReference type="NCBI Taxonomy" id="702568"/>
    <lineage>
        <taxon>Bacteria</taxon>
        <taxon>Pseudomonadati</taxon>
        <taxon>Bacteroidota</taxon>
        <taxon>Cytophagia</taxon>
        <taxon>Cytophagales</taxon>
        <taxon>Cyclobacteriaceae</taxon>
        <taxon>Litoribacter</taxon>
    </lineage>
</organism>
<dbReference type="RefSeq" id="WP_213944044.1">
    <property type="nucleotide sequence ID" value="NZ_JAHBGI010000003.1"/>
</dbReference>
<protein>
    <recommendedName>
        <fullName evidence="3">non-specific protein-tyrosine kinase</fullName>
        <ecNumber evidence="3">2.7.10.2</ecNumber>
    </recommendedName>
</protein>
<evidence type="ECO:0000256" key="8">
    <source>
        <dbReference type="ARBA" id="ARBA00023137"/>
    </source>
</evidence>
<evidence type="ECO:0000259" key="13">
    <source>
        <dbReference type="Pfam" id="PF13807"/>
    </source>
</evidence>
<evidence type="ECO:0000256" key="11">
    <source>
        <dbReference type="SAM" id="Phobius"/>
    </source>
</evidence>
<evidence type="ECO:0000313" key="15">
    <source>
        <dbReference type="Proteomes" id="UP001319104"/>
    </source>
</evidence>
<comment type="similarity">
    <text evidence="1">Belongs to the CpsD/CapB family.</text>
</comment>
<evidence type="ECO:0000256" key="7">
    <source>
        <dbReference type="ARBA" id="ARBA00022840"/>
    </source>
</evidence>
<dbReference type="SUPFAM" id="SSF52540">
    <property type="entry name" value="P-loop containing nucleoside triphosphate hydrolases"/>
    <property type="match status" value="1"/>
</dbReference>
<evidence type="ECO:0000256" key="3">
    <source>
        <dbReference type="ARBA" id="ARBA00011903"/>
    </source>
</evidence>
<dbReference type="Pfam" id="PF13807">
    <property type="entry name" value="GNVR"/>
    <property type="match status" value="1"/>
</dbReference>
<dbReference type="AlphaFoldDB" id="A0AAP2CES5"/>
<evidence type="ECO:0000313" key="14">
    <source>
        <dbReference type="EMBL" id="MBS9523183.1"/>
    </source>
</evidence>
<evidence type="ECO:0000256" key="4">
    <source>
        <dbReference type="ARBA" id="ARBA00022679"/>
    </source>
</evidence>
<keyword evidence="4 14" id="KW-0808">Transferase</keyword>
<keyword evidence="11" id="KW-1133">Transmembrane helix</keyword>
<dbReference type="InterPro" id="IPR050445">
    <property type="entry name" value="Bact_polysacc_biosynth/exp"/>
</dbReference>
<evidence type="ECO:0000256" key="5">
    <source>
        <dbReference type="ARBA" id="ARBA00022741"/>
    </source>
</evidence>
<dbReference type="Proteomes" id="UP001319104">
    <property type="component" value="Unassembled WGS sequence"/>
</dbReference>
<dbReference type="GO" id="GO:0042802">
    <property type="term" value="F:identical protein binding"/>
    <property type="evidence" value="ECO:0007669"/>
    <property type="project" value="UniProtKB-ARBA"/>
</dbReference>
<dbReference type="Pfam" id="PF13614">
    <property type="entry name" value="AAA_31"/>
    <property type="match status" value="1"/>
</dbReference>
<keyword evidence="8" id="KW-0829">Tyrosine-protein kinase</keyword>
<evidence type="ECO:0000256" key="6">
    <source>
        <dbReference type="ARBA" id="ARBA00022777"/>
    </source>
</evidence>
<feature type="domain" description="Tyrosine-protein kinase G-rich" evidence="13">
    <location>
        <begin position="451"/>
        <end position="529"/>
    </location>
</feature>
<keyword evidence="5" id="KW-0547">Nucleotide-binding</keyword>
<keyword evidence="6" id="KW-0418">Kinase</keyword>
<feature type="transmembrane region" description="Helical" evidence="11">
    <location>
        <begin position="34"/>
        <end position="51"/>
    </location>
</feature>
<keyword evidence="10" id="KW-0175">Coiled coil</keyword>
<dbReference type="NCBIfam" id="TIGR01007">
    <property type="entry name" value="eps_fam"/>
    <property type="match status" value="1"/>
</dbReference>
<dbReference type="InterPro" id="IPR025669">
    <property type="entry name" value="AAA_dom"/>
</dbReference>
<dbReference type="GO" id="GO:0004715">
    <property type="term" value="F:non-membrane spanning protein tyrosine kinase activity"/>
    <property type="evidence" value="ECO:0007669"/>
    <property type="project" value="UniProtKB-EC"/>
</dbReference>
<dbReference type="FunFam" id="3.40.50.300:FF:000527">
    <property type="entry name" value="Tyrosine-protein kinase etk"/>
    <property type="match status" value="1"/>
</dbReference>
<keyword evidence="15" id="KW-1185">Reference proteome</keyword>
<comment type="catalytic activity">
    <reaction evidence="9">
        <text>L-tyrosyl-[protein] + ATP = O-phospho-L-tyrosyl-[protein] + ADP + H(+)</text>
        <dbReference type="Rhea" id="RHEA:10596"/>
        <dbReference type="Rhea" id="RHEA-COMP:10136"/>
        <dbReference type="Rhea" id="RHEA-COMP:20101"/>
        <dbReference type="ChEBI" id="CHEBI:15378"/>
        <dbReference type="ChEBI" id="CHEBI:30616"/>
        <dbReference type="ChEBI" id="CHEBI:46858"/>
        <dbReference type="ChEBI" id="CHEBI:61978"/>
        <dbReference type="ChEBI" id="CHEBI:456216"/>
        <dbReference type="EC" id="2.7.10.2"/>
    </reaction>
</comment>
<proteinExistence type="inferred from homology"/>
<keyword evidence="11" id="KW-0812">Transmembrane</keyword>
<dbReference type="InterPro" id="IPR027417">
    <property type="entry name" value="P-loop_NTPase"/>
</dbReference>
<dbReference type="EMBL" id="JAHCMY010000001">
    <property type="protein sequence ID" value="MBS9523183.1"/>
    <property type="molecule type" value="Genomic_DNA"/>
</dbReference>
<evidence type="ECO:0000256" key="2">
    <source>
        <dbReference type="ARBA" id="ARBA00008883"/>
    </source>
</evidence>
<comment type="caution">
    <text evidence="14">The sequence shown here is derived from an EMBL/GenBank/DDBJ whole genome shotgun (WGS) entry which is preliminary data.</text>
</comment>
<dbReference type="InterPro" id="IPR005702">
    <property type="entry name" value="Wzc-like_C"/>
</dbReference>
<keyword evidence="11" id="KW-0472">Membrane</keyword>
<dbReference type="EC" id="2.7.10.2" evidence="3"/>
<feature type="domain" description="AAA" evidence="12">
    <location>
        <begin position="593"/>
        <end position="751"/>
    </location>
</feature>
<evidence type="ECO:0000259" key="12">
    <source>
        <dbReference type="Pfam" id="PF13614"/>
    </source>
</evidence>
<comment type="similarity">
    <text evidence="2">Belongs to the etk/wzc family.</text>
</comment>
<reference evidence="14 15" key="1">
    <citation type="submission" date="2021-05" db="EMBL/GenBank/DDBJ databases">
        <authorList>
            <person name="Zhang Z.D."/>
            <person name="Osman G."/>
        </authorList>
    </citation>
    <scope>NUCLEOTIDE SEQUENCE [LARGE SCALE GENOMIC DNA]</scope>
    <source>
        <strain evidence="14 15">KCTC 32217</strain>
    </source>
</reference>
<dbReference type="CDD" id="cd05387">
    <property type="entry name" value="BY-kinase"/>
    <property type="match status" value="1"/>
</dbReference>
<dbReference type="PANTHER" id="PTHR32309:SF13">
    <property type="entry name" value="FERRIC ENTEROBACTIN TRANSPORT PROTEIN FEPE"/>
    <property type="match status" value="1"/>
</dbReference>
<sequence>MRNNFQNNSSGNPFESSGDGYDFQALLKKFMAKWYLFLIFPALGFGITYIVNDILFSQYRVESSVLIGDFGKENMNSVLFENFGPQTGTNLENEIGILSSFGLHARTLQGLDFNVSISEKNLLGDELDLYRAGPVNVNLDLNKPYVANATLILSVTDEGVFLETEGESYTIYNPVSKTYSYNDGKLKTKLKDGVPSSTPFGSLTFSIIDQQFRGELIVRFRPTHDLVLDYLHAVSFAEPLNESTIIKLSMVSSSPEKAKVYLSALMNQYIQEELDQANQTAENIVNFIDSQLTGITDSLNHIENRLENYRTNNQIFDLSSEGASIYGRLADLEQEKAILDMNLRYYNTLNEYVQEEKFEELMVPSLAGVTEPVLNQLVSKVLEQQGKLSTLRLALTKDNSRLKNEEEKLRIVIRSLKENLKNLLINTKAQSGDLERRIAKVNAEVSSLPATERRLLSIQRKFTINEGIYNYLLQRRAESAISKAATKSQNNILDEPRIMETVFPKRQHNLAIGIIAGLMIPGLFIFLKDFFRTKVESISDVKKYFSFPVIGNVPKSKVNGELAVYNFPKSHVTESYRSIRANFKYLFPERDMKTIYVTSAQPKDGKTFTAVNLASIFALSGKKTVIVGVDLRKPRLHESFNMSNKVGLTSYLIGQNSYEEVVTATEYENLYVVLAGPIPPNPAELILTQKFRTFVAALHEQFDTIIFDTPPMGVVAETLDIMSLCDAGLFVVRQNQTSLEAMEACKDTLDKTNSPALYIVYNDCDDVRSGYASGYYGDESESKSKKLIKDPA</sequence>
<evidence type="ECO:0000256" key="1">
    <source>
        <dbReference type="ARBA" id="ARBA00007316"/>
    </source>
</evidence>